<dbReference type="Proteomes" id="UP001596364">
    <property type="component" value="Unassembled WGS sequence"/>
</dbReference>
<dbReference type="InterPro" id="IPR029753">
    <property type="entry name" value="D-isomer_DH_CS"/>
</dbReference>
<dbReference type="CDD" id="cd12183">
    <property type="entry name" value="LDH_like_2"/>
    <property type="match status" value="1"/>
</dbReference>
<dbReference type="EMBL" id="JBHSUS010000001">
    <property type="protein sequence ID" value="MFC6439835.1"/>
    <property type="molecule type" value="Genomic_DNA"/>
</dbReference>
<protein>
    <submittedName>
        <fullName evidence="7">2-hydroxyacid dehydrogenase</fullName>
        <ecNumber evidence="7">1.1.1.28</ecNumber>
    </submittedName>
</protein>
<gene>
    <name evidence="7" type="ORF">ACFP85_06700</name>
</gene>
<dbReference type="InterPro" id="IPR058205">
    <property type="entry name" value="D-LDH-like"/>
</dbReference>
<dbReference type="SUPFAM" id="SSF51735">
    <property type="entry name" value="NAD(P)-binding Rossmann-fold domains"/>
    <property type="match status" value="1"/>
</dbReference>
<reference evidence="8" key="1">
    <citation type="journal article" date="2019" name="Int. J. Syst. Evol. Microbiol.">
        <title>The Global Catalogue of Microorganisms (GCM) 10K type strain sequencing project: providing services to taxonomists for standard genome sequencing and annotation.</title>
        <authorList>
            <consortium name="The Broad Institute Genomics Platform"/>
            <consortium name="The Broad Institute Genome Sequencing Center for Infectious Disease"/>
            <person name="Wu L."/>
            <person name="Ma J."/>
        </authorList>
    </citation>
    <scope>NUCLEOTIDE SEQUENCE [LARGE SCALE GENOMIC DNA]</scope>
    <source>
        <strain evidence="8">CGMCC 1.16031</strain>
    </source>
</reference>
<dbReference type="GO" id="GO:0008720">
    <property type="term" value="F:D-lactate dehydrogenase (NAD+) activity"/>
    <property type="evidence" value="ECO:0007669"/>
    <property type="project" value="UniProtKB-EC"/>
</dbReference>
<dbReference type="InterPro" id="IPR029752">
    <property type="entry name" value="D-isomer_DH_CS1"/>
</dbReference>
<evidence type="ECO:0000259" key="6">
    <source>
        <dbReference type="Pfam" id="PF02826"/>
    </source>
</evidence>
<name>A0ABW1XM21_9ALTE</name>
<evidence type="ECO:0000313" key="7">
    <source>
        <dbReference type="EMBL" id="MFC6439835.1"/>
    </source>
</evidence>
<dbReference type="InterPro" id="IPR006139">
    <property type="entry name" value="D-isomer_2_OHA_DH_cat_dom"/>
</dbReference>
<comment type="caution">
    <text evidence="7">The sequence shown here is derived from an EMBL/GenBank/DDBJ whole genome shotgun (WGS) entry which is preliminary data.</text>
</comment>
<feature type="domain" description="D-isomer specific 2-hydroxyacid dehydrogenase catalytic" evidence="5">
    <location>
        <begin position="3"/>
        <end position="322"/>
    </location>
</feature>
<accession>A0ABW1XM21</accession>
<dbReference type="PROSITE" id="PS00065">
    <property type="entry name" value="D_2_HYDROXYACID_DH_1"/>
    <property type="match status" value="1"/>
</dbReference>
<keyword evidence="3" id="KW-0520">NAD</keyword>
<dbReference type="Gene3D" id="3.40.50.720">
    <property type="entry name" value="NAD(P)-binding Rossmann-like Domain"/>
    <property type="match status" value="2"/>
</dbReference>
<dbReference type="EC" id="1.1.1.28" evidence="7"/>
<dbReference type="SUPFAM" id="SSF52283">
    <property type="entry name" value="Formate/glycerate dehydrogenase catalytic domain-like"/>
    <property type="match status" value="1"/>
</dbReference>
<evidence type="ECO:0000313" key="8">
    <source>
        <dbReference type="Proteomes" id="UP001596364"/>
    </source>
</evidence>
<dbReference type="PANTHER" id="PTHR43026">
    <property type="entry name" value="2-HYDROXYACID DEHYDROGENASE HOMOLOG 1-RELATED"/>
    <property type="match status" value="1"/>
</dbReference>
<dbReference type="PROSITE" id="PS00670">
    <property type="entry name" value="D_2_HYDROXYACID_DH_2"/>
    <property type="match status" value="1"/>
</dbReference>
<dbReference type="PROSITE" id="PS00671">
    <property type="entry name" value="D_2_HYDROXYACID_DH_3"/>
    <property type="match status" value="1"/>
</dbReference>
<dbReference type="Pfam" id="PF02826">
    <property type="entry name" value="2-Hacid_dh_C"/>
    <property type="match status" value="1"/>
</dbReference>
<comment type="similarity">
    <text evidence="1 4">Belongs to the D-isomer specific 2-hydroxyacid dehydrogenase family.</text>
</comment>
<evidence type="ECO:0000259" key="5">
    <source>
        <dbReference type="Pfam" id="PF00389"/>
    </source>
</evidence>
<dbReference type="PANTHER" id="PTHR43026:SF1">
    <property type="entry name" value="2-HYDROXYACID DEHYDROGENASE HOMOLOG 1-RELATED"/>
    <property type="match status" value="1"/>
</dbReference>
<dbReference type="RefSeq" id="WP_131256723.1">
    <property type="nucleotide sequence ID" value="NZ_JBHSUS010000001.1"/>
</dbReference>
<dbReference type="Pfam" id="PF00389">
    <property type="entry name" value="2-Hacid_dh"/>
    <property type="match status" value="1"/>
</dbReference>
<evidence type="ECO:0000256" key="4">
    <source>
        <dbReference type="RuleBase" id="RU003719"/>
    </source>
</evidence>
<evidence type="ECO:0000256" key="3">
    <source>
        <dbReference type="ARBA" id="ARBA00023027"/>
    </source>
</evidence>
<evidence type="ECO:0000256" key="2">
    <source>
        <dbReference type="ARBA" id="ARBA00023002"/>
    </source>
</evidence>
<sequence>MQVAVFSSQHYDQTFLSEAVKASGIQLTFFDARLTAQTATLAKGFSAICVFVNDELSPTVLYCLHEYGVKHIALRCAGFNNVDIKHAKQLGISVSRVPDYSPQAVAEHAVALMLTLNRRLHKAYNRVKENNFTLDGLLGFNMHHKTVGIIGAGRIGQATMQILRGFGCQILCYDPFKPEIDIPEVRFVPLDTLLKDSDIISLHCPLTPDNQRMIDASAIAKMKPGVMLINTSRGGLVDTRAVIDALKTYHIGYLGLDVYEMESELFFQDLSDSIVQDDVFQRLLTFPNVLITGHQGFFTREALQHIASTTIHNLQLAEQGQSDPLSFLVSG</sequence>
<proteinExistence type="inferred from homology"/>
<organism evidence="7 8">
    <name type="scientific">Pseudobowmanella zhangzhouensis</name>
    <dbReference type="NCBI Taxonomy" id="1537679"/>
    <lineage>
        <taxon>Bacteria</taxon>
        <taxon>Pseudomonadati</taxon>
        <taxon>Pseudomonadota</taxon>
        <taxon>Gammaproteobacteria</taxon>
        <taxon>Alteromonadales</taxon>
        <taxon>Alteromonadaceae</taxon>
    </lineage>
</organism>
<feature type="domain" description="D-isomer specific 2-hydroxyacid dehydrogenase NAD-binding" evidence="6">
    <location>
        <begin position="110"/>
        <end position="296"/>
    </location>
</feature>
<dbReference type="InterPro" id="IPR006140">
    <property type="entry name" value="D-isomer_DH_NAD-bd"/>
</dbReference>
<evidence type="ECO:0000256" key="1">
    <source>
        <dbReference type="ARBA" id="ARBA00005854"/>
    </source>
</evidence>
<keyword evidence="2 4" id="KW-0560">Oxidoreductase</keyword>
<dbReference type="InterPro" id="IPR036291">
    <property type="entry name" value="NAD(P)-bd_dom_sf"/>
</dbReference>
<keyword evidence="8" id="KW-1185">Reference proteome</keyword>